<gene>
    <name evidence="1" type="ORF">KI387_021028</name>
</gene>
<feature type="non-terminal residue" evidence="1">
    <location>
        <position position="1"/>
    </location>
</feature>
<evidence type="ECO:0000313" key="2">
    <source>
        <dbReference type="Proteomes" id="UP000824469"/>
    </source>
</evidence>
<feature type="non-terminal residue" evidence="1">
    <location>
        <position position="117"/>
    </location>
</feature>
<accession>A0AA38GCA4</accession>
<dbReference type="EMBL" id="JAHRHJ020000004">
    <property type="protein sequence ID" value="KAH9319259.1"/>
    <property type="molecule type" value="Genomic_DNA"/>
</dbReference>
<name>A0AA38GCA4_TAXCH</name>
<sequence length="117" mass="13357">TTISPLKRSTNYFIYQAFRPTHTRSFRPSTKGTPHWKGKRSNSLICLGYRWDKEEVAANSEGVSFEMSVFLLNGREYYRCHDVFERVCHCGTILKNHSALCCTVSCSVVLDSTISLI</sequence>
<protein>
    <submittedName>
        <fullName evidence="1">Uncharacterized protein</fullName>
    </submittedName>
</protein>
<proteinExistence type="predicted"/>
<reference evidence="1 2" key="1">
    <citation type="journal article" date="2021" name="Nat. Plants">
        <title>The Taxus genome provides insights into paclitaxel biosynthesis.</title>
        <authorList>
            <person name="Xiong X."/>
            <person name="Gou J."/>
            <person name="Liao Q."/>
            <person name="Li Y."/>
            <person name="Zhou Q."/>
            <person name="Bi G."/>
            <person name="Li C."/>
            <person name="Du R."/>
            <person name="Wang X."/>
            <person name="Sun T."/>
            <person name="Guo L."/>
            <person name="Liang H."/>
            <person name="Lu P."/>
            <person name="Wu Y."/>
            <person name="Zhang Z."/>
            <person name="Ro D.K."/>
            <person name="Shang Y."/>
            <person name="Huang S."/>
            <person name="Yan J."/>
        </authorList>
    </citation>
    <scope>NUCLEOTIDE SEQUENCE [LARGE SCALE GENOMIC DNA]</scope>
    <source>
        <strain evidence="1">Ta-2019</strain>
    </source>
</reference>
<dbReference type="Proteomes" id="UP000824469">
    <property type="component" value="Unassembled WGS sequence"/>
</dbReference>
<keyword evidence="2" id="KW-1185">Reference proteome</keyword>
<organism evidence="1 2">
    <name type="scientific">Taxus chinensis</name>
    <name type="common">Chinese yew</name>
    <name type="synonym">Taxus wallichiana var. chinensis</name>
    <dbReference type="NCBI Taxonomy" id="29808"/>
    <lineage>
        <taxon>Eukaryota</taxon>
        <taxon>Viridiplantae</taxon>
        <taxon>Streptophyta</taxon>
        <taxon>Embryophyta</taxon>
        <taxon>Tracheophyta</taxon>
        <taxon>Spermatophyta</taxon>
        <taxon>Pinopsida</taxon>
        <taxon>Pinidae</taxon>
        <taxon>Conifers II</taxon>
        <taxon>Cupressales</taxon>
        <taxon>Taxaceae</taxon>
        <taxon>Taxus</taxon>
    </lineage>
</organism>
<evidence type="ECO:0000313" key="1">
    <source>
        <dbReference type="EMBL" id="KAH9319259.1"/>
    </source>
</evidence>
<comment type="caution">
    <text evidence="1">The sequence shown here is derived from an EMBL/GenBank/DDBJ whole genome shotgun (WGS) entry which is preliminary data.</text>
</comment>
<dbReference type="AlphaFoldDB" id="A0AA38GCA4"/>